<feature type="compositionally biased region" description="Basic and acidic residues" evidence="1">
    <location>
        <begin position="381"/>
        <end position="399"/>
    </location>
</feature>
<feature type="compositionally biased region" description="Polar residues" evidence="1">
    <location>
        <begin position="794"/>
        <end position="805"/>
    </location>
</feature>
<feature type="compositionally biased region" description="Basic and acidic residues" evidence="1">
    <location>
        <begin position="679"/>
        <end position="689"/>
    </location>
</feature>
<gene>
    <name evidence="2" type="ORF">OE88DRAFT_1660070</name>
</gene>
<protein>
    <submittedName>
        <fullName evidence="2">Uncharacterized protein</fullName>
    </submittedName>
</protein>
<feature type="compositionally biased region" description="Basic and acidic residues" evidence="1">
    <location>
        <begin position="357"/>
        <end position="371"/>
    </location>
</feature>
<reference evidence="2 3" key="1">
    <citation type="journal article" date="2019" name="Nat. Ecol. Evol.">
        <title>Megaphylogeny resolves global patterns of mushroom evolution.</title>
        <authorList>
            <person name="Varga T."/>
            <person name="Krizsan K."/>
            <person name="Foldi C."/>
            <person name="Dima B."/>
            <person name="Sanchez-Garcia M."/>
            <person name="Sanchez-Ramirez S."/>
            <person name="Szollosi G.J."/>
            <person name="Szarkandi J.G."/>
            <person name="Papp V."/>
            <person name="Albert L."/>
            <person name="Andreopoulos W."/>
            <person name="Angelini C."/>
            <person name="Antonin V."/>
            <person name="Barry K.W."/>
            <person name="Bougher N.L."/>
            <person name="Buchanan P."/>
            <person name="Buyck B."/>
            <person name="Bense V."/>
            <person name="Catcheside P."/>
            <person name="Chovatia M."/>
            <person name="Cooper J."/>
            <person name="Damon W."/>
            <person name="Desjardin D."/>
            <person name="Finy P."/>
            <person name="Geml J."/>
            <person name="Haridas S."/>
            <person name="Hughes K."/>
            <person name="Justo A."/>
            <person name="Karasinski D."/>
            <person name="Kautmanova I."/>
            <person name="Kiss B."/>
            <person name="Kocsube S."/>
            <person name="Kotiranta H."/>
            <person name="LaButti K.M."/>
            <person name="Lechner B.E."/>
            <person name="Liimatainen K."/>
            <person name="Lipzen A."/>
            <person name="Lukacs Z."/>
            <person name="Mihaltcheva S."/>
            <person name="Morgado L.N."/>
            <person name="Niskanen T."/>
            <person name="Noordeloos M.E."/>
            <person name="Ohm R.A."/>
            <person name="Ortiz-Santana B."/>
            <person name="Ovrebo C."/>
            <person name="Racz N."/>
            <person name="Riley R."/>
            <person name="Savchenko A."/>
            <person name="Shiryaev A."/>
            <person name="Soop K."/>
            <person name="Spirin V."/>
            <person name="Szebenyi C."/>
            <person name="Tomsovsky M."/>
            <person name="Tulloss R.E."/>
            <person name="Uehling J."/>
            <person name="Grigoriev I.V."/>
            <person name="Vagvolgyi C."/>
            <person name="Papp T."/>
            <person name="Martin F.M."/>
            <person name="Miettinen O."/>
            <person name="Hibbett D.S."/>
            <person name="Nagy L.G."/>
        </authorList>
    </citation>
    <scope>NUCLEOTIDE SEQUENCE [LARGE SCALE GENOMIC DNA]</scope>
    <source>
        <strain evidence="2 3">OMC1185</strain>
    </source>
</reference>
<name>A0A5C3N475_9AGAM</name>
<feature type="compositionally biased region" description="Acidic residues" evidence="1">
    <location>
        <begin position="84"/>
        <end position="105"/>
    </location>
</feature>
<evidence type="ECO:0000256" key="1">
    <source>
        <dbReference type="SAM" id="MobiDB-lite"/>
    </source>
</evidence>
<feature type="compositionally biased region" description="Basic residues" evidence="1">
    <location>
        <begin position="636"/>
        <end position="646"/>
    </location>
</feature>
<feature type="region of interest" description="Disordered" evidence="1">
    <location>
        <begin position="27"/>
        <end position="805"/>
    </location>
</feature>
<dbReference type="EMBL" id="ML213512">
    <property type="protein sequence ID" value="TFK50928.1"/>
    <property type="molecule type" value="Genomic_DNA"/>
</dbReference>
<feature type="compositionally biased region" description="Basic and acidic residues" evidence="1">
    <location>
        <begin position="325"/>
        <end position="335"/>
    </location>
</feature>
<dbReference type="Proteomes" id="UP000305948">
    <property type="component" value="Unassembled WGS sequence"/>
</dbReference>
<evidence type="ECO:0000313" key="3">
    <source>
        <dbReference type="Proteomes" id="UP000305948"/>
    </source>
</evidence>
<feature type="compositionally biased region" description="Polar residues" evidence="1">
    <location>
        <begin position="27"/>
        <end position="63"/>
    </location>
</feature>
<accession>A0A5C3N475</accession>
<proteinExistence type="predicted"/>
<keyword evidence="3" id="KW-1185">Reference proteome</keyword>
<feature type="compositionally biased region" description="Acidic residues" evidence="1">
    <location>
        <begin position="614"/>
        <end position="627"/>
    </location>
</feature>
<feature type="compositionally biased region" description="Low complexity" evidence="1">
    <location>
        <begin position="154"/>
        <end position="168"/>
    </location>
</feature>
<dbReference type="STRING" id="5364.A0A5C3N475"/>
<organism evidence="2 3">
    <name type="scientific">Heliocybe sulcata</name>
    <dbReference type="NCBI Taxonomy" id="5364"/>
    <lineage>
        <taxon>Eukaryota</taxon>
        <taxon>Fungi</taxon>
        <taxon>Dikarya</taxon>
        <taxon>Basidiomycota</taxon>
        <taxon>Agaricomycotina</taxon>
        <taxon>Agaricomycetes</taxon>
        <taxon>Gloeophyllales</taxon>
        <taxon>Gloeophyllaceae</taxon>
        <taxon>Heliocybe</taxon>
    </lineage>
</organism>
<feature type="compositionally biased region" description="Basic and acidic residues" evidence="1">
    <location>
        <begin position="733"/>
        <end position="778"/>
    </location>
</feature>
<dbReference type="AlphaFoldDB" id="A0A5C3N475"/>
<feature type="compositionally biased region" description="Acidic residues" evidence="1">
    <location>
        <begin position="596"/>
        <end position="607"/>
    </location>
</feature>
<feature type="compositionally biased region" description="Polar residues" evidence="1">
    <location>
        <begin position="171"/>
        <end position="180"/>
    </location>
</feature>
<sequence>MHLDFKGDAQYGHGTYFPSHVVTGDHTNVTLEHTESSTAGSDLTETGVASTTPVKNNDQQSAGAQEISDSDSLDEDTLGKAGSEEEEAASGVSENEEQSGEEFALDDGGATAEAASGEISESCEAPGESQEADASIEDNGKDQAEQAQEAPVDTVSSAPATPTAAAVVQSEDANPTSPSPRNGPISPFSDPAGEEWGLEPTAGDVEEADADGAESGGSEEPVLVPSDNGTAGESPVDAEPAIHSEGAIPVLSTEAPTDDEATAQVQADEDGHGSDFTVADPDAEVTDWESVTEGALGDEPQEAETATPVQGEKADSTQGGDEAESSNHVEVRTPSEADLAEAQTPVAVMPASPAGSHADHEDAEPDAKEAVADSVEPLAKQSDDHVAEGKSTEETEPAQHDAVPASFDDGSHRTEGPTLEAASPARAGVTAPDTDGVPDAESSNLLDLQTPIEAESGSAETPAVAISPAPESPDGGHGDAERDVKDVVADSIEQEGQVLQTEDDEEEEACPTASDPVEAIAKPSSPDTEPLSNDGHASDAQEAPVGTADAPGTAEENVAEETSAGESQTSPSDAPAGGTKDDDDEPVDAVGTDGSEGQDSDNDEAGIEEVKETEADEAEEEAGDDGDSPPPGLTKKQLKQWKKRRAAQKETDIEAKTVLNTEEDAEPPSGLSKKQLKAWKKEREQRLQDKGGGNAGSVGDNPDMAQGQVSSSAGEKDAGGDDMAAEEPPAGLTKRELKAWNKERSERLKELERGERQSKGKGSGKGDESRTPDDREKGSPMSPNLDRAALKSWFKTQGKGNKNRP</sequence>
<evidence type="ECO:0000313" key="2">
    <source>
        <dbReference type="EMBL" id="TFK50928.1"/>
    </source>
</evidence>
<feature type="compositionally biased region" description="Basic and acidic residues" evidence="1">
    <location>
        <begin position="474"/>
        <end position="488"/>
    </location>
</feature>